<comment type="caution">
    <text evidence="3">The sequence shown here is derived from an EMBL/GenBank/DDBJ whole genome shotgun (WGS) entry which is preliminary data.</text>
</comment>
<organism evidence="3 4">
    <name type="scientific">Anaerobaca lacustris</name>
    <dbReference type="NCBI Taxonomy" id="3044600"/>
    <lineage>
        <taxon>Bacteria</taxon>
        <taxon>Pseudomonadati</taxon>
        <taxon>Planctomycetota</taxon>
        <taxon>Phycisphaerae</taxon>
        <taxon>Sedimentisphaerales</taxon>
        <taxon>Anaerobacaceae</taxon>
        <taxon>Anaerobaca</taxon>
    </lineage>
</organism>
<evidence type="ECO:0000313" key="4">
    <source>
        <dbReference type="Proteomes" id="UP001431776"/>
    </source>
</evidence>
<accession>A0AAW6TVE2</accession>
<keyword evidence="4" id="KW-1185">Reference proteome</keyword>
<keyword evidence="2" id="KW-0808">Transferase</keyword>
<dbReference type="CDD" id="cd06533">
    <property type="entry name" value="Glyco_transf_WecG_TagA"/>
    <property type="match status" value="1"/>
</dbReference>
<dbReference type="GO" id="GO:0016758">
    <property type="term" value="F:hexosyltransferase activity"/>
    <property type="evidence" value="ECO:0007669"/>
    <property type="project" value="TreeGrafter"/>
</dbReference>
<gene>
    <name evidence="3" type="ORF">QJ522_02175</name>
</gene>
<dbReference type="RefSeq" id="WP_349243248.1">
    <property type="nucleotide sequence ID" value="NZ_JASCXX010000002.1"/>
</dbReference>
<dbReference type="NCBIfam" id="TIGR00696">
    <property type="entry name" value="wecG_tagA_cpsF"/>
    <property type="match status" value="1"/>
</dbReference>
<evidence type="ECO:0000313" key="3">
    <source>
        <dbReference type="EMBL" id="MDI6447836.1"/>
    </source>
</evidence>
<protein>
    <submittedName>
        <fullName evidence="3">WecB/TagA/CpsF family glycosyltransferase</fullName>
    </submittedName>
</protein>
<dbReference type="AlphaFoldDB" id="A0AAW6TVE2"/>
<evidence type="ECO:0000256" key="2">
    <source>
        <dbReference type="ARBA" id="ARBA00022679"/>
    </source>
</evidence>
<evidence type="ECO:0000256" key="1">
    <source>
        <dbReference type="ARBA" id="ARBA00022676"/>
    </source>
</evidence>
<proteinExistence type="predicted"/>
<dbReference type="Proteomes" id="UP001431776">
    <property type="component" value="Unassembled WGS sequence"/>
</dbReference>
<name>A0AAW6TVE2_9BACT</name>
<dbReference type="Pfam" id="PF03808">
    <property type="entry name" value="Glyco_tran_WecG"/>
    <property type="match status" value="1"/>
</dbReference>
<dbReference type="PANTHER" id="PTHR34136:SF1">
    <property type="entry name" value="UDP-N-ACETYL-D-MANNOSAMINURONIC ACID TRANSFERASE"/>
    <property type="match status" value="1"/>
</dbReference>
<keyword evidence="1" id="KW-0328">Glycosyltransferase</keyword>
<sequence>MLIAEGDVSTRTQCIPRAINVAGVPVVPFESYDQALACIEASITAREKTFWVAVNPQKCFRAWHEGDLLDLLNRADVGICDGVGVSLAARILHGQGIRRCTGCDLFLKILPHAAKKGWRVFMLGASAESNAGACAKLKETYPDLKIVGRQDGFFKDPTEVVSNINSSGADLLFVAMGSPTQEYWIAEHRDKIEAPFCMGVGGSFDVVSGTTRRAPAIFRRTGTEWLFQLMTEPHKRFRRQTVYVPFMLRVVSKKLAGSVGAGQWTARPARQ</sequence>
<dbReference type="EMBL" id="JASCXX010000002">
    <property type="protein sequence ID" value="MDI6447836.1"/>
    <property type="molecule type" value="Genomic_DNA"/>
</dbReference>
<reference evidence="3" key="1">
    <citation type="submission" date="2023-05" db="EMBL/GenBank/DDBJ databases">
        <title>Anaerotaeda fermentans gen. nov., sp. nov., a novel anaerobic planctomycete of the new family within the order Sedimentisphaerales isolated from Taman Peninsula, Russia.</title>
        <authorList>
            <person name="Khomyakova M.A."/>
            <person name="Merkel A.Y."/>
            <person name="Slobodkin A.I."/>
        </authorList>
    </citation>
    <scope>NUCLEOTIDE SEQUENCE</scope>
    <source>
        <strain evidence="3">M17dextr</strain>
    </source>
</reference>
<dbReference type="InterPro" id="IPR004629">
    <property type="entry name" value="WecG_TagA_CpsF"/>
</dbReference>
<dbReference type="PANTHER" id="PTHR34136">
    <property type="match status" value="1"/>
</dbReference>